<evidence type="ECO:0000256" key="12">
    <source>
        <dbReference type="SAM" id="SignalP"/>
    </source>
</evidence>
<feature type="transmembrane region" description="Helical" evidence="10">
    <location>
        <begin position="245"/>
        <end position="262"/>
    </location>
</feature>
<evidence type="ECO:0000256" key="11">
    <source>
        <dbReference type="SAM" id="MobiDB-lite"/>
    </source>
</evidence>
<organism evidence="13 14">
    <name type="scientific">Diabrotica virgifera virgifera</name>
    <name type="common">western corn rootworm</name>
    <dbReference type="NCBI Taxonomy" id="50390"/>
    <lineage>
        <taxon>Eukaryota</taxon>
        <taxon>Metazoa</taxon>
        <taxon>Ecdysozoa</taxon>
        <taxon>Arthropoda</taxon>
        <taxon>Hexapoda</taxon>
        <taxon>Insecta</taxon>
        <taxon>Pterygota</taxon>
        <taxon>Neoptera</taxon>
        <taxon>Endopterygota</taxon>
        <taxon>Coleoptera</taxon>
        <taxon>Polyphaga</taxon>
        <taxon>Cucujiformia</taxon>
        <taxon>Chrysomeloidea</taxon>
        <taxon>Chrysomelidae</taxon>
        <taxon>Galerucinae</taxon>
        <taxon>Diabroticina</taxon>
        <taxon>Diabroticites</taxon>
        <taxon>Diabrotica</taxon>
    </lineage>
</organism>
<keyword evidence="6 10" id="KW-1133">Transmembrane helix</keyword>
<dbReference type="RefSeq" id="XP_050502030.1">
    <property type="nucleotide sequence ID" value="XM_050646073.1"/>
</dbReference>
<evidence type="ECO:0000256" key="6">
    <source>
        <dbReference type="ARBA" id="ARBA00022989"/>
    </source>
</evidence>
<dbReference type="Proteomes" id="UP001652700">
    <property type="component" value="Unplaced"/>
</dbReference>
<keyword evidence="8 10" id="KW-0472">Membrane</keyword>
<keyword evidence="2 10" id="KW-0444">Lipid biosynthesis</keyword>
<dbReference type="PANTHER" id="PTHR11157:SF153">
    <property type="entry name" value="ELONGATION OF VERY LONG CHAIN FATTY ACIDS PROTEIN"/>
    <property type="match status" value="1"/>
</dbReference>
<keyword evidence="12" id="KW-0732">Signal</keyword>
<dbReference type="EC" id="2.3.1.199" evidence="10"/>
<feature type="transmembrane region" description="Helical" evidence="10">
    <location>
        <begin position="274"/>
        <end position="294"/>
    </location>
</feature>
<feature type="transmembrane region" description="Helical" evidence="10">
    <location>
        <begin position="156"/>
        <end position="175"/>
    </location>
</feature>
<sequence length="328" mass="38295">MYCSSAVFSSKQLYLWLLSSITPQCRGADFCLTKMATIVNSTVIPKNSTNFYHFLFTEIADPRTNSWFLIKDPGPGLAILIIWMYFVLNIGPKMMKDREPFDLRKTLIVYNLVQVIISSYIFIRGGIIGWFGKYSYKCQPIDYSDAPEAQEMRHLMYLYFINKLLELLDTVFFVLRKKQNQVTFLHMYHHTVMPMVSWGGIKYVPGGHGTLIGFINCFVHIIMYSYYSLAAFGPKIQKYLWWKKYITAMQLGQFCIVFIHNSQLFFRDCGYPTWTAFITAPNAVFFYFLFSHFYNQAYGSRKQSKKSDKNAKKIETNNNVSQKEIKAD</sequence>
<feature type="transmembrane region" description="Helical" evidence="10">
    <location>
        <begin position="187"/>
        <end position="205"/>
    </location>
</feature>
<keyword evidence="7 10" id="KW-0443">Lipid metabolism</keyword>
<dbReference type="Pfam" id="PF01151">
    <property type="entry name" value="ELO"/>
    <property type="match status" value="1"/>
</dbReference>
<protein>
    <recommendedName>
        <fullName evidence="10">Elongation of very long chain fatty acids protein</fullName>
        <ecNumber evidence="10">2.3.1.199</ecNumber>
    </recommendedName>
    <alternativeName>
        <fullName evidence="10">Very-long-chain 3-oxoacyl-CoA synthase</fullName>
    </alternativeName>
</protein>
<feature type="chain" id="PRO_5045200071" description="Elongation of very long chain fatty acids protein" evidence="12">
    <location>
        <begin position="28"/>
        <end position="328"/>
    </location>
</feature>
<feature type="compositionally biased region" description="Basic and acidic residues" evidence="11">
    <location>
        <begin position="305"/>
        <end position="315"/>
    </location>
</feature>
<dbReference type="EnsemblMetazoa" id="XM_050646073.1">
    <property type="protein sequence ID" value="XP_050502030.1"/>
    <property type="gene ID" value="LOC114340630"/>
</dbReference>
<comment type="catalytic activity">
    <reaction evidence="10">
        <text>a very-long-chain acyl-CoA + malonyl-CoA + H(+) = a very-long-chain 3-oxoacyl-CoA + CO2 + CoA</text>
        <dbReference type="Rhea" id="RHEA:32727"/>
        <dbReference type="ChEBI" id="CHEBI:15378"/>
        <dbReference type="ChEBI" id="CHEBI:16526"/>
        <dbReference type="ChEBI" id="CHEBI:57287"/>
        <dbReference type="ChEBI" id="CHEBI:57384"/>
        <dbReference type="ChEBI" id="CHEBI:90725"/>
        <dbReference type="ChEBI" id="CHEBI:90736"/>
        <dbReference type="EC" id="2.3.1.199"/>
    </reaction>
</comment>
<evidence type="ECO:0000256" key="8">
    <source>
        <dbReference type="ARBA" id="ARBA00023136"/>
    </source>
</evidence>
<evidence type="ECO:0000313" key="13">
    <source>
        <dbReference type="EnsemblMetazoa" id="XP_050502030.1"/>
    </source>
</evidence>
<comment type="subcellular location">
    <subcellularLocation>
        <location evidence="1">Membrane</location>
        <topology evidence="1">Multi-pass membrane protein</topology>
    </subcellularLocation>
</comment>
<dbReference type="GeneID" id="114340630"/>
<keyword evidence="5 10" id="KW-0276">Fatty acid metabolism</keyword>
<evidence type="ECO:0000313" key="14">
    <source>
        <dbReference type="Proteomes" id="UP001652700"/>
    </source>
</evidence>
<comment type="similarity">
    <text evidence="10">Belongs to the ELO family.</text>
</comment>
<keyword evidence="4 10" id="KW-0812">Transmembrane</keyword>
<keyword evidence="9 10" id="KW-0275">Fatty acid biosynthesis</keyword>
<feature type="transmembrane region" description="Helical" evidence="10">
    <location>
        <begin position="107"/>
        <end position="131"/>
    </location>
</feature>
<feature type="transmembrane region" description="Helical" evidence="10">
    <location>
        <begin position="76"/>
        <end position="95"/>
    </location>
</feature>
<dbReference type="PANTHER" id="PTHR11157">
    <property type="entry name" value="FATTY ACID ACYL TRANSFERASE-RELATED"/>
    <property type="match status" value="1"/>
</dbReference>
<evidence type="ECO:0000256" key="3">
    <source>
        <dbReference type="ARBA" id="ARBA00022679"/>
    </source>
</evidence>
<keyword evidence="3 10" id="KW-0808">Transferase</keyword>
<feature type="signal peptide" evidence="12">
    <location>
        <begin position="1"/>
        <end position="27"/>
    </location>
</feature>
<name>A0ABM5JVR1_DIAVI</name>
<feature type="transmembrane region" description="Helical" evidence="10">
    <location>
        <begin position="211"/>
        <end position="233"/>
    </location>
</feature>
<accession>A0ABM5JVR1</accession>
<evidence type="ECO:0000256" key="10">
    <source>
        <dbReference type="RuleBase" id="RU361115"/>
    </source>
</evidence>
<dbReference type="InterPro" id="IPR002076">
    <property type="entry name" value="ELO_fam"/>
</dbReference>
<reference evidence="13" key="1">
    <citation type="submission" date="2025-05" db="UniProtKB">
        <authorList>
            <consortium name="EnsemblMetazoa"/>
        </authorList>
    </citation>
    <scope>IDENTIFICATION</scope>
</reference>
<feature type="region of interest" description="Disordered" evidence="11">
    <location>
        <begin position="303"/>
        <end position="328"/>
    </location>
</feature>
<evidence type="ECO:0000256" key="5">
    <source>
        <dbReference type="ARBA" id="ARBA00022832"/>
    </source>
</evidence>
<evidence type="ECO:0000256" key="1">
    <source>
        <dbReference type="ARBA" id="ARBA00004141"/>
    </source>
</evidence>
<evidence type="ECO:0000256" key="2">
    <source>
        <dbReference type="ARBA" id="ARBA00022516"/>
    </source>
</evidence>
<proteinExistence type="inferred from homology"/>
<evidence type="ECO:0000256" key="9">
    <source>
        <dbReference type="ARBA" id="ARBA00023160"/>
    </source>
</evidence>
<evidence type="ECO:0000256" key="7">
    <source>
        <dbReference type="ARBA" id="ARBA00023098"/>
    </source>
</evidence>
<keyword evidence="14" id="KW-1185">Reference proteome</keyword>
<evidence type="ECO:0000256" key="4">
    <source>
        <dbReference type="ARBA" id="ARBA00022692"/>
    </source>
</evidence>